<feature type="compositionally biased region" description="Basic and acidic residues" evidence="10">
    <location>
        <begin position="763"/>
        <end position="777"/>
    </location>
</feature>
<comment type="catalytic activity">
    <reaction evidence="1">
        <text>Thiol-dependent hydrolysis of ester, thioester, amide, peptide and isopeptide bonds formed by the C-terminal Gly of ubiquitin (a 76-residue protein attached to proteins as an intracellular targeting signal).</text>
        <dbReference type="EC" id="3.4.19.12"/>
    </reaction>
</comment>
<dbReference type="STRING" id="796604.A0A2X0MND0"/>
<evidence type="ECO:0000256" key="3">
    <source>
        <dbReference type="ARBA" id="ARBA00009085"/>
    </source>
</evidence>
<dbReference type="InterPro" id="IPR018200">
    <property type="entry name" value="USP_CS"/>
</dbReference>
<dbReference type="Gene3D" id="3.30.2230.10">
    <property type="entry name" value="DUSP-like"/>
    <property type="match status" value="1"/>
</dbReference>
<dbReference type="InterPro" id="IPR028889">
    <property type="entry name" value="USP"/>
</dbReference>
<dbReference type="GO" id="GO:0004843">
    <property type="term" value="F:cysteine-type deubiquitinase activity"/>
    <property type="evidence" value="ECO:0007669"/>
    <property type="project" value="UniProtKB-EC"/>
</dbReference>
<dbReference type="PANTHER" id="PTHR24006">
    <property type="entry name" value="UBIQUITIN CARBOXYL-TERMINAL HYDROLASE"/>
    <property type="match status" value="1"/>
</dbReference>
<keyword evidence="7" id="KW-0378">Hydrolase</keyword>
<evidence type="ECO:0000256" key="4">
    <source>
        <dbReference type="ARBA" id="ARBA00012759"/>
    </source>
</evidence>
<reference evidence="14 15" key="1">
    <citation type="submission" date="2016-11" db="EMBL/GenBank/DDBJ databases">
        <authorList>
            <person name="Jaros S."/>
            <person name="Januszkiewicz K."/>
            <person name="Wedrychowicz H."/>
        </authorList>
    </citation>
    <scope>NUCLEOTIDE SEQUENCE [LARGE SCALE GENOMIC DNA]</scope>
</reference>
<keyword evidence="5" id="KW-0645">Protease</keyword>
<keyword evidence="8" id="KW-0788">Thiol protease</keyword>
<feature type="domain" description="Ubiquitin-like" evidence="11">
    <location>
        <begin position="1236"/>
        <end position="1317"/>
    </location>
</feature>
<evidence type="ECO:0000256" key="9">
    <source>
        <dbReference type="ARBA" id="ARBA00023242"/>
    </source>
</evidence>
<evidence type="ECO:0000313" key="14">
    <source>
        <dbReference type="EMBL" id="SGZ22455.1"/>
    </source>
</evidence>
<dbReference type="CDD" id="cd01795">
    <property type="entry name" value="Ubl_USP48"/>
    <property type="match status" value="1"/>
</dbReference>
<protein>
    <recommendedName>
        <fullName evidence="4">ubiquitinyl hydrolase 1</fullName>
        <ecNumber evidence="4">3.4.19.12</ecNumber>
    </recommendedName>
</protein>
<comment type="subcellular location">
    <subcellularLocation>
        <location evidence="2">Nucleus</location>
    </subcellularLocation>
</comment>
<evidence type="ECO:0000256" key="5">
    <source>
        <dbReference type="ARBA" id="ARBA00022670"/>
    </source>
</evidence>
<feature type="domain" description="DUSP" evidence="13">
    <location>
        <begin position="1024"/>
        <end position="1139"/>
    </location>
</feature>
<dbReference type="Proteomes" id="UP000249464">
    <property type="component" value="Unassembled WGS sequence"/>
</dbReference>
<dbReference type="EMBL" id="FQNC01000084">
    <property type="protein sequence ID" value="SGZ22455.1"/>
    <property type="molecule type" value="Genomic_DNA"/>
</dbReference>
<feature type="domain" description="USP" evidence="12">
    <location>
        <begin position="240"/>
        <end position="571"/>
    </location>
</feature>
<dbReference type="InterPro" id="IPR000626">
    <property type="entry name" value="Ubiquitin-like_dom"/>
</dbReference>
<dbReference type="GO" id="GO:0004197">
    <property type="term" value="F:cysteine-type endopeptidase activity"/>
    <property type="evidence" value="ECO:0007669"/>
    <property type="project" value="InterPro"/>
</dbReference>
<sequence>MVKSSSHKTQVRPTPLQQVWHRVQEDNARALTVKEDRATGRMSTWSLSGSSKQDLDERLMRLAYGIEMASRAGQVTDDERGYPRSCTSRSSHDAITTNGQVGVQRDSPLVHTEQSRSSGAAQTVKEGTIVIDTTTDDDQDQSRAVGVQKPASRKGKEKATAKDPLECSSENCSTDPKCLNWLGQQKWEDTEKALETFASSRGVGEDPSQNLRDPGVPVGLKVGSTFAPDSWNILSRATCNLPQNLGATCYANSFLQVWFRDPVFRNGIYACKPVSPTCPTPITNSPLYHLQVLFTFLQTSVQAVYDPTPLIRSLKLDTGEQQDATEFQKLFMSLLDHEVSQAGKARGGSEGEEVAGLIASRFEGKIFYGTRCTGCNNASERSSTFNELEVTLKANCELEARVAESLGDERMEKENQYYCDNCQRKCDAIRYTRLHSLPPVLHFSLLRFGYSLKQGQRKKSQHTISYPPSIDMSQFVEASQREGDMWYDLKGVLLHKGVSAHHGHYVAQVFDDRYVFFLGGGAWVSLAGRSRSSPDARFCFDSSNQWYLFDDEVVTPIEDFDTSRVYKDEEEDGEEEDDEDVDEIVVSSDDEYQEGGSKGRGRPMSKVQGRGKAKAKAKAKVKGKVQVQNGDEKTDGTSKRPKSKDAYMLVYKRRSESAPQCQYRVVGTSEMAPAPNNVEPIPPLLALAEVQRLDDAHGKIVDEYHARVASVKEEFDRLREAKRSVYRVWQVVEEREGGGPSYAVDKRELVRWLGQGLKKKSRKQDSKGSGGDERDGGTEEMEEEVKEVKKVIANGVDGGNEPHSSITEVQSSGEGGQAMEYVEAGPMEGVADVKVDSSSNKLSSTAIMCEHGKIDPHKADLMKRVSKAGIEALSSLGVTLDPELQIPRDFCRDCVWSHVVEELYVLEHAEHTQAMNGADTGRDVAISKPWFKDWLRTPKPKMHVPGSASDPSPQGEPYLSDVKCEHGLTRHDPKRVEQLSFEESAILQSLFPDWQPMRLEQSQACPQCAKAEAKESKENDRMVALAKKEKSVLKSFTNDTRLGGTQILLTGTGEHFLVPYAFKKQWFEWNHSVSHRSVTSERPGELDNSQLLCEHQRLLADLKAENKKLRTIHPVTSQEWKLLQENYNAGPQIKVWQDYQTLQFLSSPASCEECLKRQRENFATTTIKVVTIGEDKFDKDGNYRKARVDSSDSDEITVLSSPPPATNGKRMPLKAQKTYGQKPVVVRFPPVGATRTSARVRNQGMLYENRSATFIEVNKTDTVKVLKISIDHKLSIPTICQRLFFKGEELDDSSATVEKLGILPDMVLELFEVKEGALGLSKLEDVGDEIRSTGKARREEGFGGTGLSGWEHVGGAENMVVDEANAVEEVPTGIEASRKRKIEDAVGSSSSASSAAEVAVPIASRKKGRQVIIETVKEEEEKAETMLMSEEGVTCPQCTFHNASGMTQCEMCDLPFK</sequence>
<feature type="region of interest" description="Disordered" evidence="10">
    <location>
        <begin position="74"/>
        <end position="169"/>
    </location>
</feature>
<dbReference type="InterPro" id="IPR001394">
    <property type="entry name" value="Peptidase_C19_UCH"/>
</dbReference>
<dbReference type="SUPFAM" id="SSF143791">
    <property type="entry name" value="DUSP-like"/>
    <property type="match status" value="1"/>
</dbReference>
<dbReference type="Pfam" id="PF00240">
    <property type="entry name" value="ubiquitin"/>
    <property type="match status" value="1"/>
</dbReference>
<dbReference type="PROSITE" id="PS00973">
    <property type="entry name" value="USP_2"/>
    <property type="match status" value="1"/>
</dbReference>
<evidence type="ECO:0000259" key="11">
    <source>
        <dbReference type="PROSITE" id="PS50053"/>
    </source>
</evidence>
<evidence type="ECO:0000256" key="2">
    <source>
        <dbReference type="ARBA" id="ARBA00004123"/>
    </source>
</evidence>
<dbReference type="PANTHER" id="PTHR24006:SF722">
    <property type="entry name" value="UBIQUITIN CARBOXYL-TERMINAL HYDROLASE 48"/>
    <property type="match status" value="1"/>
</dbReference>
<feature type="compositionally biased region" description="Basic residues" evidence="10">
    <location>
        <begin position="1"/>
        <end position="10"/>
    </location>
</feature>
<organism evidence="14 15">
    <name type="scientific">Microbotryum silenes-dioicae</name>
    <dbReference type="NCBI Taxonomy" id="796604"/>
    <lineage>
        <taxon>Eukaryota</taxon>
        <taxon>Fungi</taxon>
        <taxon>Dikarya</taxon>
        <taxon>Basidiomycota</taxon>
        <taxon>Pucciniomycotina</taxon>
        <taxon>Microbotryomycetes</taxon>
        <taxon>Microbotryales</taxon>
        <taxon>Microbotryaceae</taxon>
        <taxon>Microbotryum</taxon>
    </lineage>
</organism>
<accession>A0A2X0MND0</accession>
<dbReference type="InterPro" id="IPR050164">
    <property type="entry name" value="Peptidase_C19"/>
</dbReference>
<proteinExistence type="inferred from homology"/>
<dbReference type="PROSITE" id="PS51283">
    <property type="entry name" value="DUSP"/>
    <property type="match status" value="1"/>
</dbReference>
<keyword evidence="15" id="KW-1185">Reference proteome</keyword>
<dbReference type="GO" id="GO:0016579">
    <property type="term" value="P:protein deubiquitination"/>
    <property type="evidence" value="ECO:0007669"/>
    <property type="project" value="InterPro"/>
</dbReference>
<comment type="similarity">
    <text evidence="3">Belongs to the peptidase C19 family.</text>
</comment>
<feature type="compositionally biased region" description="Basic residues" evidence="10">
    <location>
        <begin position="599"/>
        <end position="623"/>
    </location>
</feature>
<dbReference type="Gene3D" id="3.90.70.10">
    <property type="entry name" value="Cysteine proteinases"/>
    <property type="match status" value="1"/>
</dbReference>
<dbReference type="InterPro" id="IPR038765">
    <property type="entry name" value="Papain-like_cys_pep_sf"/>
</dbReference>
<dbReference type="InterPro" id="IPR029071">
    <property type="entry name" value="Ubiquitin-like_domsf"/>
</dbReference>
<dbReference type="PROSITE" id="PS50235">
    <property type="entry name" value="USP_3"/>
    <property type="match status" value="1"/>
</dbReference>
<evidence type="ECO:0000256" key="8">
    <source>
        <dbReference type="ARBA" id="ARBA00022807"/>
    </source>
</evidence>
<dbReference type="InterPro" id="IPR035927">
    <property type="entry name" value="DUSP-like_sf"/>
</dbReference>
<keyword evidence="6" id="KW-0833">Ubl conjugation pathway</keyword>
<name>A0A2X0MND0_9BASI</name>
<evidence type="ECO:0000259" key="12">
    <source>
        <dbReference type="PROSITE" id="PS50235"/>
    </source>
</evidence>
<evidence type="ECO:0000259" key="13">
    <source>
        <dbReference type="PROSITE" id="PS51283"/>
    </source>
</evidence>
<feature type="compositionally biased region" description="Polar residues" evidence="10">
    <location>
        <begin position="802"/>
        <end position="812"/>
    </location>
</feature>
<dbReference type="SUPFAM" id="SSF54001">
    <property type="entry name" value="Cysteine proteinases"/>
    <property type="match status" value="1"/>
</dbReference>
<evidence type="ECO:0000256" key="1">
    <source>
        <dbReference type="ARBA" id="ARBA00000707"/>
    </source>
</evidence>
<feature type="region of interest" description="Disordered" evidence="10">
    <location>
        <begin position="755"/>
        <end position="815"/>
    </location>
</feature>
<evidence type="ECO:0000256" key="7">
    <source>
        <dbReference type="ARBA" id="ARBA00022801"/>
    </source>
</evidence>
<dbReference type="InterPro" id="IPR044743">
    <property type="entry name" value="Ubl_USP48"/>
</dbReference>
<dbReference type="PROSITE" id="PS50053">
    <property type="entry name" value="UBIQUITIN_2"/>
    <property type="match status" value="1"/>
</dbReference>
<feature type="compositionally biased region" description="Acidic residues" evidence="10">
    <location>
        <begin position="568"/>
        <end position="593"/>
    </location>
</feature>
<evidence type="ECO:0000313" key="15">
    <source>
        <dbReference type="Proteomes" id="UP000249464"/>
    </source>
</evidence>
<feature type="compositionally biased region" description="Polar residues" evidence="10">
    <location>
        <begin position="85"/>
        <end position="101"/>
    </location>
</feature>
<dbReference type="GO" id="GO:0005829">
    <property type="term" value="C:cytosol"/>
    <property type="evidence" value="ECO:0007669"/>
    <property type="project" value="TreeGrafter"/>
</dbReference>
<dbReference type="InterPro" id="IPR006615">
    <property type="entry name" value="Pept_C19_DUSP"/>
</dbReference>
<keyword evidence="9" id="KW-0539">Nucleus</keyword>
<feature type="region of interest" description="Disordered" evidence="10">
    <location>
        <begin position="560"/>
        <end position="643"/>
    </location>
</feature>
<dbReference type="Gene3D" id="3.10.20.90">
    <property type="entry name" value="Phosphatidylinositol 3-kinase Catalytic Subunit, Chain A, domain 1"/>
    <property type="match status" value="1"/>
</dbReference>
<dbReference type="Gene3D" id="2.30.30.380">
    <property type="entry name" value="Zn-finger domain of Sec23/24"/>
    <property type="match status" value="1"/>
</dbReference>
<dbReference type="GO" id="GO:0006508">
    <property type="term" value="P:proteolysis"/>
    <property type="evidence" value="ECO:0007669"/>
    <property type="project" value="UniProtKB-KW"/>
</dbReference>
<dbReference type="EC" id="3.4.19.12" evidence="4"/>
<feature type="region of interest" description="Disordered" evidence="10">
    <location>
        <begin position="1"/>
        <end position="53"/>
    </location>
</feature>
<evidence type="ECO:0000256" key="6">
    <source>
        <dbReference type="ARBA" id="ARBA00022786"/>
    </source>
</evidence>
<dbReference type="GO" id="GO:0005634">
    <property type="term" value="C:nucleus"/>
    <property type="evidence" value="ECO:0007669"/>
    <property type="project" value="UniProtKB-SubCell"/>
</dbReference>
<evidence type="ECO:0000256" key="10">
    <source>
        <dbReference type="SAM" id="MobiDB-lite"/>
    </source>
</evidence>
<gene>
    <name evidence="14" type="primary">BQ5605_C022g09490</name>
    <name evidence="14" type="ORF">BQ5605_C022G09490</name>
</gene>
<feature type="compositionally biased region" description="Basic and acidic residues" evidence="10">
    <location>
        <begin position="22"/>
        <end position="39"/>
    </location>
</feature>
<dbReference type="Pfam" id="PF00443">
    <property type="entry name" value="UCH"/>
    <property type="match status" value="1"/>
</dbReference>
<feature type="compositionally biased region" description="Polar residues" evidence="10">
    <location>
        <begin position="41"/>
        <end position="52"/>
    </location>
</feature>
<dbReference type="SUPFAM" id="SSF54236">
    <property type="entry name" value="Ubiquitin-like"/>
    <property type="match status" value="1"/>
</dbReference>